<evidence type="ECO:0000313" key="2">
    <source>
        <dbReference type="Proteomes" id="UP000515153"/>
    </source>
</evidence>
<gene>
    <name evidence="3" type="ORF">PgNI_06860</name>
</gene>
<reference evidence="3" key="3">
    <citation type="submission" date="2025-08" db="UniProtKB">
        <authorList>
            <consortium name="RefSeq"/>
        </authorList>
    </citation>
    <scope>IDENTIFICATION</scope>
    <source>
        <strain evidence="3">NI907</strain>
    </source>
</reference>
<dbReference type="GeneID" id="41961788"/>
<feature type="region of interest" description="Disordered" evidence="1">
    <location>
        <begin position="1"/>
        <end position="47"/>
    </location>
</feature>
<proteinExistence type="predicted"/>
<dbReference type="Pfam" id="PF03641">
    <property type="entry name" value="Lysine_decarbox"/>
    <property type="match status" value="1"/>
</dbReference>
<evidence type="ECO:0000256" key="1">
    <source>
        <dbReference type="SAM" id="MobiDB-lite"/>
    </source>
</evidence>
<feature type="compositionally biased region" description="Low complexity" evidence="1">
    <location>
        <begin position="22"/>
        <end position="47"/>
    </location>
</feature>
<accession>A0A6P8B1F6</accession>
<protein>
    <recommendedName>
        <fullName evidence="4">Lysine decarboxylase-like protein</fullName>
    </recommendedName>
</protein>
<dbReference type="Proteomes" id="UP000515153">
    <property type="component" value="Unplaced"/>
</dbReference>
<dbReference type="InterPro" id="IPR005269">
    <property type="entry name" value="LOG"/>
</dbReference>
<dbReference type="AlphaFoldDB" id="A0A6P8B1F6"/>
<sequence>MNSSDSTSLPGSTANGTSNEANGTNGTSRSNGTNGTNGVNGTNGTNGSNGVKKTKICVYCGSSPGHHPAHMEAARELARAMARNNIGLVYGGGTIGLMGEVAKTLVSLSGPEAVHGIIPEALIKHERDPTYTSTWGSEEGGLAIPEEKTYGMTTVVKDMHTRKQMMAQEVIAGGPGSGFIALPGGYGTMEELLETCTWNQLGIHDKGVCVLNVNGFYDGLIQWIAKSQEEGFIRKGQTEILVSADNAEDAIKALRDYRVSESVLKLSWGSQ</sequence>
<dbReference type="RefSeq" id="XP_030980879.1">
    <property type="nucleotide sequence ID" value="XM_031126879.1"/>
</dbReference>
<evidence type="ECO:0000313" key="3">
    <source>
        <dbReference type="RefSeq" id="XP_030980879.1"/>
    </source>
</evidence>
<dbReference type="FunFam" id="3.40.50.450:FF:000018">
    <property type="entry name" value="Lysine decarboxylase-like protein"/>
    <property type="match status" value="1"/>
</dbReference>
<name>A0A6P8B1F6_PYRGI</name>
<dbReference type="PANTHER" id="PTHR31223:SF70">
    <property type="entry name" value="LOG FAMILY PROTEIN YJL055W"/>
    <property type="match status" value="1"/>
</dbReference>
<dbReference type="NCBIfam" id="TIGR00730">
    <property type="entry name" value="Rossman fold protein, TIGR00730 family"/>
    <property type="match status" value="1"/>
</dbReference>
<keyword evidence="2" id="KW-1185">Reference proteome</keyword>
<feature type="compositionally biased region" description="Polar residues" evidence="1">
    <location>
        <begin position="1"/>
        <end position="21"/>
    </location>
</feature>
<dbReference type="Gene3D" id="3.40.50.450">
    <property type="match status" value="1"/>
</dbReference>
<dbReference type="GO" id="GO:0009691">
    <property type="term" value="P:cytokinin biosynthetic process"/>
    <property type="evidence" value="ECO:0007669"/>
    <property type="project" value="InterPro"/>
</dbReference>
<evidence type="ECO:0008006" key="4">
    <source>
        <dbReference type="Google" id="ProtNLM"/>
    </source>
</evidence>
<dbReference type="GO" id="GO:0016799">
    <property type="term" value="F:hydrolase activity, hydrolyzing N-glycosyl compounds"/>
    <property type="evidence" value="ECO:0007669"/>
    <property type="project" value="TreeGrafter"/>
</dbReference>
<dbReference type="SUPFAM" id="SSF102405">
    <property type="entry name" value="MCP/YpsA-like"/>
    <property type="match status" value="1"/>
</dbReference>
<dbReference type="InterPro" id="IPR031100">
    <property type="entry name" value="LOG_fam"/>
</dbReference>
<reference evidence="3" key="2">
    <citation type="submission" date="2019-10" db="EMBL/GenBank/DDBJ databases">
        <authorList>
            <consortium name="NCBI Genome Project"/>
        </authorList>
    </citation>
    <scope>NUCLEOTIDE SEQUENCE</scope>
    <source>
        <strain evidence="3">NI907</strain>
    </source>
</reference>
<organism evidence="2 3">
    <name type="scientific">Pyricularia grisea</name>
    <name type="common">Crabgrass-specific blast fungus</name>
    <name type="synonym">Magnaporthe grisea</name>
    <dbReference type="NCBI Taxonomy" id="148305"/>
    <lineage>
        <taxon>Eukaryota</taxon>
        <taxon>Fungi</taxon>
        <taxon>Dikarya</taxon>
        <taxon>Ascomycota</taxon>
        <taxon>Pezizomycotina</taxon>
        <taxon>Sordariomycetes</taxon>
        <taxon>Sordariomycetidae</taxon>
        <taxon>Magnaporthales</taxon>
        <taxon>Pyriculariaceae</taxon>
        <taxon>Pyricularia</taxon>
    </lineage>
</organism>
<dbReference type="GO" id="GO:0005829">
    <property type="term" value="C:cytosol"/>
    <property type="evidence" value="ECO:0007669"/>
    <property type="project" value="TreeGrafter"/>
</dbReference>
<reference evidence="3" key="1">
    <citation type="journal article" date="2019" name="Mol. Biol. Evol.">
        <title>Blast fungal genomes show frequent chromosomal changes, gene gains and losses, and effector gene turnover.</title>
        <authorList>
            <person name="Gomez Luciano L.B."/>
            <person name="Jason Tsai I."/>
            <person name="Chuma I."/>
            <person name="Tosa Y."/>
            <person name="Chen Y.H."/>
            <person name="Li J.Y."/>
            <person name="Li M.Y."/>
            <person name="Jade Lu M.Y."/>
            <person name="Nakayashiki H."/>
            <person name="Li W.H."/>
        </authorList>
    </citation>
    <scope>NUCLEOTIDE SEQUENCE</scope>
    <source>
        <strain evidence="3">NI907</strain>
    </source>
</reference>
<dbReference type="PANTHER" id="PTHR31223">
    <property type="entry name" value="LOG FAMILY PROTEIN YJL055W"/>
    <property type="match status" value="1"/>
</dbReference>
<dbReference type="KEGG" id="pgri:PgNI_06860"/>